<reference evidence="1" key="1">
    <citation type="submission" date="2024-07" db="EMBL/GenBank/DDBJ databases">
        <authorList>
            <person name="Kim Y.J."/>
            <person name="Jeong J.Y."/>
        </authorList>
    </citation>
    <scope>NUCLEOTIDE SEQUENCE</scope>
    <source>
        <strain evidence="1">GIHE-MW2</strain>
    </source>
</reference>
<dbReference type="AlphaFoldDB" id="A0AAU8JDQ7"/>
<dbReference type="RefSeq" id="WP_231636788.1">
    <property type="nucleotide sequence ID" value="NZ_CP159837.1"/>
</dbReference>
<name>A0AAU8JDQ7_9CYAN</name>
<dbReference type="EMBL" id="CP159837">
    <property type="protein sequence ID" value="XCM36883.1"/>
    <property type="molecule type" value="Genomic_DNA"/>
</dbReference>
<proteinExistence type="predicted"/>
<gene>
    <name evidence="1" type="ORF">ABWT76_005672</name>
</gene>
<sequence length="142" mass="16214">MIPEFDENGNLPPGVHFCEWEEFKDRFATNLTSQRMIDGLELAMTQLKAAGCRTIYINGSFVTSKEKPGDFDASWDDNGVDLNYLKAIAPTLYKFAGRRAEQKSKYRGEFFPANYPANEDGITYIDFVNWIQEQITAKELLP</sequence>
<accession>A0AAU8JDQ7</accession>
<organism evidence="1">
    <name type="scientific">Planktothricoides raciborskii GIHE-MW2</name>
    <dbReference type="NCBI Taxonomy" id="2792601"/>
    <lineage>
        <taxon>Bacteria</taxon>
        <taxon>Bacillati</taxon>
        <taxon>Cyanobacteriota</taxon>
        <taxon>Cyanophyceae</taxon>
        <taxon>Oscillatoriophycideae</taxon>
        <taxon>Oscillatoriales</taxon>
        <taxon>Oscillatoriaceae</taxon>
        <taxon>Planktothricoides</taxon>
    </lineage>
</organism>
<protein>
    <submittedName>
        <fullName evidence="1">Uncharacterized protein</fullName>
    </submittedName>
</protein>
<dbReference type="InterPro" id="IPR053860">
    <property type="entry name" value="DUF6932"/>
</dbReference>
<dbReference type="Pfam" id="PF22014">
    <property type="entry name" value="DUF6932"/>
    <property type="match status" value="1"/>
</dbReference>
<evidence type="ECO:0000313" key="1">
    <source>
        <dbReference type="EMBL" id="XCM36883.1"/>
    </source>
</evidence>